<reference evidence="9" key="1">
    <citation type="journal article" date="2017" name="Nature">
        <title>The genome of Chenopodium quinoa.</title>
        <authorList>
            <person name="Jarvis D.E."/>
            <person name="Ho Y.S."/>
            <person name="Lightfoot D.J."/>
            <person name="Schmoeckel S.M."/>
            <person name="Li B."/>
            <person name="Borm T.J.A."/>
            <person name="Ohyanagi H."/>
            <person name="Mineta K."/>
            <person name="Michell C.T."/>
            <person name="Saber N."/>
            <person name="Kharbatia N.M."/>
            <person name="Rupper R.R."/>
            <person name="Sharp A.R."/>
            <person name="Dally N."/>
            <person name="Boughton B.A."/>
            <person name="Woo Y.H."/>
            <person name="Gao G."/>
            <person name="Schijlen E.G.W.M."/>
            <person name="Guo X."/>
            <person name="Momin A.A."/>
            <person name="Negrao S."/>
            <person name="Al-Babili S."/>
            <person name="Gehring C."/>
            <person name="Roessner U."/>
            <person name="Jung C."/>
            <person name="Murphy K."/>
            <person name="Arold S.T."/>
            <person name="Gojobori T."/>
            <person name="van der Linden C.G."/>
            <person name="van Loo E.N."/>
            <person name="Jellen E.N."/>
            <person name="Maughan P.J."/>
            <person name="Tester M."/>
        </authorList>
    </citation>
    <scope>NUCLEOTIDE SEQUENCE [LARGE SCALE GENOMIC DNA]</scope>
    <source>
        <strain evidence="9">cv. PI 614886</strain>
    </source>
</reference>
<dbReference type="InterPro" id="IPR036047">
    <property type="entry name" value="F-box-like_dom_sf"/>
</dbReference>
<sequence>MADWSKLPHDILGLIALELESIEDCVYFSAVCHSWNCALAMVKLQWCRANKPTTPWLLLGHVEALDYFLSEIQFSDLVNKKDNGNDTPLHLLVKSLEEKHPVSLSSLQRLRSLIPKLSKLQVMSYNGEHKTPGDIASSIKLTESGSAIRKNYVMNDLGNAAGSHMVVAALISFTAGLTVPGGFYPEIKKEDEKEGFYPGIAMLNHSKAFQAFLFTVSSLTAILCYFLFVVVPVGKRYRQYLFTWGFRATCISIFMLMAAFLSGAYSYFKPSQKIVVVILVLVVPVVAFIFVTFVLSKIVVSIPGNQPRWQNNRLKWQLLHGHVTDTPTILNAASTLPV</sequence>
<dbReference type="Gramene" id="AUR62009100-RA">
    <property type="protein sequence ID" value="AUR62009100-RA:cds"/>
    <property type="gene ID" value="AUR62009100"/>
</dbReference>
<keyword evidence="5" id="KW-0040">ANK repeat</keyword>
<reference evidence="9" key="2">
    <citation type="submission" date="2021-03" db="UniProtKB">
        <authorList>
            <consortium name="EnsemblPlants"/>
        </authorList>
    </citation>
    <scope>IDENTIFICATION</scope>
</reference>
<evidence type="ECO:0000256" key="7">
    <source>
        <dbReference type="SAM" id="Phobius"/>
    </source>
</evidence>
<evidence type="ECO:0000256" key="4">
    <source>
        <dbReference type="ARBA" id="ARBA00022989"/>
    </source>
</evidence>
<evidence type="ECO:0000313" key="10">
    <source>
        <dbReference type="Proteomes" id="UP000596660"/>
    </source>
</evidence>
<keyword evidence="10" id="KW-1185">Reference proteome</keyword>
<dbReference type="Gene3D" id="1.20.1280.50">
    <property type="match status" value="1"/>
</dbReference>
<keyword evidence="6 7" id="KW-0472">Membrane</keyword>
<evidence type="ECO:0000256" key="5">
    <source>
        <dbReference type="ARBA" id="ARBA00023043"/>
    </source>
</evidence>
<evidence type="ECO:0000259" key="8">
    <source>
        <dbReference type="Pfam" id="PF13962"/>
    </source>
</evidence>
<organism evidence="9 10">
    <name type="scientific">Chenopodium quinoa</name>
    <name type="common">Quinoa</name>
    <dbReference type="NCBI Taxonomy" id="63459"/>
    <lineage>
        <taxon>Eukaryota</taxon>
        <taxon>Viridiplantae</taxon>
        <taxon>Streptophyta</taxon>
        <taxon>Embryophyta</taxon>
        <taxon>Tracheophyta</taxon>
        <taxon>Spermatophyta</taxon>
        <taxon>Magnoliopsida</taxon>
        <taxon>eudicotyledons</taxon>
        <taxon>Gunneridae</taxon>
        <taxon>Pentapetalae</taxon>
        <taxon>Caryophyllales</taxon>
        <taxon>Chenopodiaceae</taxon>
        <taxon>Chenopodioideae</taxon>
        <taxon>Atripliceae</taxon>
        <taxon>Chenopodium</taxon>
    </lineage>
</organism>
<feature type="transmembrane region" description="Helical" evidence="7">
    <location>
        <begin position="245"/>
        <end position="268"/>
    </location>
</feature>
<evidence type="ECO:0000256" key="3">
    <source>
        <dbReference type="ARBA" id="ARBA00022737"/>
    </source>
</evidence>
<keyword evidence="2 7" id="KW-0812">Transmembrane</keyword>
<feature type="transmembrane region" description="Helical" evidence="7">
    <location>
        <begin position="211"/>
        <end position="233"/>
    </location>
</feature>
<accession>A0A803LB61</accession>
<dbReference type="Proteomes" id="UP000596660">
    <property type="component" value="Unplaced"/>
</dbReference>
<comment type="subcellular location">
    <subcellularLocation>
        <location evidence="1">Membrane</location>
        <topology evidence="1">Multi-pass membrane protein</topology>
    </subcellularLocation>
</comment>
<proteinExistence type="predicted"/>
<feature type="transmembrane region" description="Helical" evidence="7">
    <location>
        <begin position="274"/>
        <end position="300"/>
    </location>
</feature>
<keyword evidence="4 7" id="KW-1133">Transmembrane helix</keyword>
<dbReference type="InterPro" id="IPR026961">
    <property type="entry name" value="PGG_dom"/>
</dbReference>
<dbReference type="GO" id="GO:0005886">
    <property type="term" value="C:plasma membrane"/>
    <property type="evidence" value="ECO:0007669"/>
    <property type="project" value="TreeGrafter"/>
</dbReference>
<evidence type="ECO:0000256" key="1">
    <source>
        <dbReference type="ARBA" id="ARBA00004141"/>
    </source>
</evidence>
<dbReference type="SUPFAM" id="SSF81383">
    <property type="entry name" value="F-box domain"/>
    <property type="match status" value="1"/>
</dbReference>
<protein>
    <recommendedName>
        <fullName evidence="8">PGG domain-containing protein</fullName>
    </recommendedName>
</protein>
<evidence type="ECO:0000256" key="2">
    <source>
        <dbReference type="ARBA" id="ARBA00022692"/>
    </source>
</evidence>
<name>A0A803LB61_CHEQI</name>
<evidence type="ECO:0000313" key="9">
    <source>
        <dbReference type="EnsemblPlants" id="AUR62009100-RA:cds"/>
    </source>
</evidence>
<dbReference type="Pfam" id="PF13962">
    <property type="entry name" value="PGG"/>
    <property type="match status" value="1"/>
</dbReference>
<evidence type="ECO:0000256" key="6">
    <source>
        <dbReference type="ARBA" id="ARBA00023136"/>
    </source>
</evidence>
<feature type="domain" description="PGG" evidence="8">
    <location>
        <begin position="157"/>
        <end position="265"/>
    </location>
</feature>
<dbReference type="PANTHER" id="PTHR24186:SF50">
    <property type="entry name" value="ANKYRIN REPEAT-CONTAINING PROTEIN ITN1-LIKE ISOFORM X1"/>
    <property type="match status" value="1"/>
</dbReference>
<dbReference type="AlphaFoldDB" id="A0A803LB61"/>
<dbReference type="PANTHER" id="PTHR24186">
    <property type="entry name" value="PROTEIN PHOSPHATASE 1 REGULATORY SUBUNIT"/>
    <property type="match status" value="1"/>
</dbReference>
<keyword evidence="3" id="KW-0677">Repeat</keyword>
<dbReference type="EnsemblPlants" id="AUR62009100-RA">
    <property type="protein sequence ID" value="AUR62009100-RA:cds"/>
    <property type="gene ID" value="AUR62009100"/>
</dbReference>